<reference evidence="4" key="2">
    <citation type="journal article" date="2018" name="Environ. Microbiol.">
        <title>Bloom of a denitrifying methanotroph, 'Candidatus Methylomirabilis limnetica', in a deep stratified lake.</title>
        <authorList>
            <person name="Graf J.S."/>
            <person name="Mayr M.J."/>
            <person name="Marchant H.K."/>
            <person name="Tienken D."/>
            <person name="Hach P.F."/>
            <person name="Brand A."/>
            <person name="Schubert C.J."/>
            <person name="Kuypers M.M."/>
            <person name="Milucka J."/>
        </authorList>
    </citation>
    <scope>NUCLEOTIDE SEQUENCE [LARGE SCALE GENOMIC DNA]</scope>
    <source>
        <strain evidence="4">Zug</strain>
    </source>
</reference>
<feature type="compositionally biased region" description="Polar residues" evidence="1">
    <location>
        <begin position="130"/>
        <end position="139"/>
    </location>
</feature>
<sequence length="293" mass="32373">MRDHTKLRKGLESTGGSFPGLPRVRHTGGSRYPTGPGWIPCQARNDGPVSSTGQACQARKDKQQARRTWMRRYRKQLVMFTLSSLLSVAACAVITVNVYFPEKDVKSAYKSLEEELLQPTPKKEKEAPGQSPTSSLRPGQQSMLAVIRTWRVTLVSEAMAQDDLSRRITQEIKGYPEVIAAYKGIGQRLARMNQLRDQGLVGEAKDGKAALRANPPQVGEAEAALLLEENGDREVIINGMAKAILKLTQQEATPANLTKVKTQAAETFASIRRDAAHPGWWVQIPNGTWGMRK</sequence>
<accession>A0A2T4TUY6</accession>
<evidence type="ECO:0000313" key="3">
    <source>
        <dbReference type="EMBL" id="PTL34924.1"/>
    </source>
</evidence>
<reference evidence="3 4" key="1">
    <citation type="submission" date="2017-09" db="EMBL/GenBank/DDBJ databases">
        <title>Bloom of a denitrifying methanotroph, Candidatus Methylomirabilis limnetica, in a deep stratified lake.</title>
        <authorList>
            <person name="Graf J.S."/>
            <person name="Marchant H.K."/>
            <person name="Tienken D."/>
            <person name="Hach P.F."/>
            <person name="Brand A."/>
            <person name="Schubert C.J."/>
            <person name="Kuypers M.M."/>
            <person name="Milucka J."/>
        </authorList>
    </citation>
    <scope>NUCLEOTIDE SEQUENCE [LARGE SCALE GENOMIC DNA]</scope>
    <source>
        <strain evidence="3 4">Zug</strain>
    </source>
</reference>
<dbReference type="Proteomes" id="UP000241436">
    <property type="component" value="Unassembled WGS sequence"/>
</dbReference>
<keyword evidence="2" id="KW-0472">Membrane</keyword>
<feature type="transmembrane region" description="Helical" evidence="2">
    <location>
        <begin position="77"/>
        <end position="100"/>
    </location>
</feature>
<name>A0A2T4TUY6_9BACT</name>
<evidence type="ECO:0000256" key="2">
    <source>
        <dbReference type="SAM" id="Phobius"/>
    </source>
</evidence>
<organism evidence="3 4">
    <name type="scientific">Candidatus Methylomirabilis limnetica</name>
    <dbReference type="NCBI Taxonomy" id="2033718"/>
    <lineage>
        <taxon>Bacteria</taxon>
        <taxon>Candidatus Methylomirabilota</taxon>
        <taxon>Candidatus Methylomirabilia</taxon>
        <taxon>Candidatus Methylomirabilales</taxon>
        <taxon>Candidatus Methylomirabilaceae</taxon>
        <taxon>Candidatus Methylomirabilis</taxon>
    </lineage>
</organism>
<feature type="region of interest" description="Disordered" evidence="1">
    <location>
        <begin position="1"/>
        <end position="61"/>
    </location>
</feature>
<proteinExistence type="predicted"/>
<dbReference type="Pfam" id="PF07027">
    <property type="entry name" value="DUF1318"/>
    <property type="match status" value="1"/>
</dbReference>
<keyword evidence="4" id="KW-1185">Reference proteome</keyword>
<feature type="region of interest" description="Disordered" evidence="1">
    <location>
        <begin position="118"/>
        <end position="139"/>
    </location>
</feature>
<keyword evidence="2" id="KW-1133">Transmembrane helix</keyword>
<protein>
    <submittedName>
        <fullName evidence="3">DUF1318 domain-containing protein</fullName>
    </submittedName>
</protein>
<dbReference type="InterPro" id="IPR008309">
    <property type="entry name" value="YdbL"/>
</dbReference>
<evidence type="ECO:0000256" key="1">
    <source>
        <dbReference type="SAM" id="MobiDB-lite"/>
    </source>
</evidence>
<evidence type="ECO:0000313" key="4">
    <source>
        <dbReference type="Proteomes" id="UP000241436"/>
    </source>
</evidence>
<comment type="caution">
    <text evidence="3">The sequence shown here is derived from an EMBL/GenBank/DDBJ whole genome shotgun (WGS) entry which is preliminary data.</text>
</comment>
<dbReference type="AlphaFoldDB" id="A0A2T4TUY6"/>
<dbReference type="EMBL" id="NVQC01000038">
    <property type="protein sequence ID" value="PTL34924.1"/>
    <property type="molecule type" value="Genomic_DNA"/>
</dbReference>
<gene>
    <name evidence="3" type="ORF">CLG94_12570</name>
</gene>
<keyword evidence="2" id="KW-0812">Transmembrane</keyword>